<evidence type="ECO:0000313" key="1">
    <source>
        <dbReference type="EMBL" id="MFC3285435.1"/>
    </source>
</evidence>
<keyword evidence="2" id="KW-1185">Reference proteome</keyword>
<proteinExistence type="predicted"/>
<dbReference type="RefSeq" id="WP_386776202.1">
    <property type="nucleotide sequence ID" value="NZ_JBHRUG010000031.1"/>
</dbReference>
<dbReference type="EMBL" id="JBHRUG010000031">
    <property type="protein sequence ID" value="MFC3285435.1"/>
    <property type="molecule type" value="Genomic_DNA"/>
</dbReference>
<dbReference type="Proteomes" id="UP001595579">
    <property type="component" value="Unassembled WGS sequence"/>
</dbReference>
<reference evidence="2" key="1">
    <citation type="journal article" date="2019" name="Int. J. Syst. Evol. Microbiol.">
        <title>The Global Catalogue of Microorganisms (GCM) 10K type strain sequencing project: providing services to taxonomists for standard genome sequencing and annotation.</title>
        <authorList>
            <consortium name="The Broad Institute Genomics Platform"/>
            <consortium name="The Broad Institute Genome Sequencing Center for Infectious Disease"/>
            <person name="Wu L."/>
            <person name="Ma J."/>
        </authorList>
    </citation>
    <scope>NUCLEOTIDE SEQUENCE [LARGE SCALE GENOMIC DNA]</scope>
    <source>
        <strain evidence="2">CECT 7698</strain>
    </source>
</reference>
<accession>A0ABV7LT12</accession>
<organism evidence="1 2">
    <name type="scientific">Litchfieldella rifensis</name>
    <dbReference type="NCBI Taxonomy" id="762643"/>
    <lineage>
        <taxon>Bacteria</taxon>
        <taxon>Pseudomonadati</taxon>
        <taxon>Pseudomonadota</taxon>
        <taxon>Gammaproteobacteria</taxon>
        <taxon>Oceanospirillales</taxon>
        <taxon>Halomonadaceae</taxon>
        <taxon>Litchfieldella</taxon>
    </lineage>
</organism>
<gene>
    <name evidence="1" type="ORF">ACFOEV_17690</name>
</gene>
<evidence type="ECO:0000313" key="2">
    <source>
        <dbReference type="Proteomes" id="UP001595579"/>
    </source>
</evidence>
<comment type="caution">
    <text evidence="1">The sequence shown here is derived from an EMBL/GenBank/DDBJ whole genome shotgun (WGS) entry which is preliminary data.</text>
</comment>
<protein>
    <submittedName>
        <fullName evidence="1">Uncharacterized protein</fullName>
    </submittedName>
</protein>
<sequence length="174" mass="19312">MNRPTSGNDDQAAGLRSWAARQDIAVEETPDRRVAPRLRTLMVVGLPDSSRQQRQRVEQVLHDWHAGGQRWIGDPGAWRVVALDAASPHLTVLADQQPRWALWVDSDLEGFRRAYLALKSLRSRQGPRRLLAIHPGFASRSGLLNNLQQAAADFLGIELLVLDGSTSGRVGRRA</sequence>
<name>A0ABV7LT12_9GAMM</name>